<keyword evidence="4" id="KW-0460">Magnesium</keyword>
<dbReference type="GO" id="GO:1901909">
    <property type="term" value="P:diadenosine hexaphosphate catabolic process"/>
    <property type="evidence" value="ECO:0007669"/>
    <property type="project" value="TreeGrafter"/>
</dbReference>
<dbReference type="InterPro" id="IPR000086">
    <property type="entry name" value="NUDIX_hydrolase_dom"/>
</dbReference>
<dbReference type="OrthoDB" id="7066910at2"/>
<comment type="cofactor">
    <cofactor evidence="1">
        <name>Mg(2+)</name>
        <dbReference type="ChEBI" id="CHEBI:18420"/>
    </cofactor>
</comment>
<evidence type="ECO:0000256" key="4">
    <source>
        <dbReference type="ARBA" id="ARBA00022842"/>
    </source>
</evidence>
<dbReference type="GO" id="GO:0034431">
    <property type="term" value="F:bis(5'-adenosyl)-hexaphosphatase activity"/>
    <property type="evidence" value="ECO:0007669"/>
    <property type="project" value="TreeGrafter"/>
</dbReference>
<dbReference type="RefSeq" id="WP_153441989.1">
    <property type="nucleotide sequence ID" value="NZ_JACIGA010000014.1"/>
</dbReference>
<protein>
    <submittedName>
        <fullName evidence="6">NUDIX domain-containing protein</fullName>
    </submittedName>
</protein>
<keyword evidence="2" id="KW-0479">Metal-binding</keyword>
<dbReference type="PANTHER" id="PTHR12629:SF0">
    <property type="entry name" value="DIPHOSPHOINOSITOL-POLYPHOSPHATE DIPHOSPHATASE"/>
    <property type="match status" value="1"/>
</dbReference>
<dbReference type="GO" id="GO:0005737">
    <property type="term" value="C:cytoplasm"/>
    <property type="evidence" value="ECO:0007669"/>
    <property type="project" value="TreeGrafter"/>
</dbReference>
<evidence type="ECO:0000256" key="2">
    <source>
        <dbReference type="ARBA" id="ARBA00022723"/>
    </source>
</evidence>
<dbReference type="PROSITE" id="PS00893">
    <property type="entry name" value="NUDIX_BOX"/>
    <property type="match status" value="1"/>
</dbReference>
<evidence type="ECO:0000313" key="6">
    <source>
        <dbReference type="EMBL" id="MQX18168.1"/>
    </source>
</evidence>
<keyword evidence="3" id="KW-0378">Hydrolase</keyword>
<dbReference type="InterPro" id="IPR015797">
    <property type="entry name" value="NUDIX_hydrolase-like_dom_sf"/>
</dbReference>
<comment type="caution">
    <text evidence="6">The sequence shown here is derived from an EMBL/GenBank/DDBJ whole genome shotgun (WGS) entry which is preliminary data.</text>
</comment>
<keyword evidence="7" id="KW-1185">Reference proteome</keyword>
<dbReference type="PROSITE" id="PS51462">
    <property type="entry name" value="NUDIX"/>
    <property type="match status" value="1"/>
</dbReference>
<reference evidence="6 7" key="1">
    <citation type="journal article" date="2013" name="Genome Biol.">
        <title>Comparative genomics of the core and accessory genomes of 48 Sinorhizobium strains comprising five genospecies.</title>
        <authorList>
            <person name="Sugawara M."/>
            <person name="Epstein B."/>
            <person name="Badgley B.D."/>
            <person name="Unno T."/>
            <person name="Xu L."/>
            <person name="Reese J."/>
            <person name="Gyaneshwar P."/>
            <person name="Denny R."/>
            <person name="Mudge J."/>
            <person name="Bharti A.K."/>
            <person name="Farmer A.D."/>
            <person name="May G.D."/>
            <person name="Woodward J.E."/>
            <person name="Medigue C."/>
            <person name="Vallenet D."/>
            <person name="Lajus A."/>
            <person name="Rouy Z."/>
            <person name="Martinez-Vaz B."/>
            <person name="Tiffin P."/>
            <person name="Young N.D."/>
            <person name="Sadowsky M.J."/>
        </authorList>
    </citation>
    <scope>NUCLEOTIDE SEQUENCE [LARGE SCALE GENOMIC DNA]</scope>
    <source>
        <strain evidence="6 7">USDA4894</strain>
    </source>
</reference>
<dbReference type="AlphaFoldDB" id="A0A6N7LLT6"/>
<dbReference type="GO" id="GO:0071543">
    <property type="term" value="P:diphosphoinositol polyphosphate metabolic process"/>
    <property type="evidence" value="ECO:0007669"/>
    <property type="project" value="TreeGrafter"/>
</dbReference>
<evidence type="ECO:0000313" key="7">
    <source>
        <dbReference type="Proteomes" id="UP000439983"/>
    </source>
</evidence>
<dbReference type="Pfam" id="PF00293">
    <property type="entry name" value="NUDIX"/>
    <property type="match status" value="1"/>
</dbReference>
<evidence type="ECO:0000256" key="1">
    <source>
        <dbReference type="ARBA" id="ARBA00001946"/>
    </source>
</evidence>
<dbReference type="GO" id="GO:0000298">
    <property type="term" value="F:endopolyphosphatase activity"/>
    <property type="evidence" value="ECO:0007669"/>
    <property type="project" value="TreeGrafter"/>
</dbReference>
<dbReference type="GO" id="GO:1901907">
    <property type="term" value="P:diadenosine pentaphosphate catabolic process"/>
    <property type="evidence" value="ECO:0007669"/>
    <property type="project" value="TreeGrafter"/>
</dbReference>
<dbReference type="InterPro" id="IPR047198">
    <property type="entry name" value="DDP-like_NUDIX"/>
</dbReference>
<proteinExistence type="predicted"/>
<name>A0A6N7LLT6_SINTE</name>
<dbReference type="SUPFAM" id="SSF55811">
    <property type="entry name" value="Nudix"/>
    <property type="match status" value="1"/>
</dbReference>
<dbReference type="Gene3D" id="3.90.79.10">
    <property type="entry name" value="Nucleoside Triphosphate Pyrophosphohydrolase"/>
    <property type="match status" value="1"/>
</dbReference>
<dbReference type="CDD" id="cd04666">
    <property type="entry name" value="NUDIX_DIPP2_like_Nudt4"/>
    <property type="match status" value="1"/>
</dbReference>
<feature type="domain" description="Nudix hydrolase" evidence="5">
    <location>
        <begin position="21"/>
        <end position="151"/>
    </location>
</feature>
<dbReference type="GO" id="GO:0046872">
    <property type="term" value="F:metal ion binding"/>
    <property type="evidence" value="ECO:0007669"/>
    <property type="project" value="UniProtKB-KW"/>
</dbReference>
<evidence type="ECO:0000256" key="3">
    <source>
        <dbReference type="ARBA" id="ARBA00022801"/>
    </source>
</evidence>
<evidence type="ECO:0000259" key="5">
    <source>
        <dbReference type="PROSITE" id="PS51462"/>
    </source>
</evidence>
<dbReference type="GO" id="GO:1901911">
    <property type="term" value="P:adenosine 5'-(hexahydrogen pentaphosphate) catabolic process"/>
    <property type="evidence" value="ECO:0007669"/>
    <property type="project" value="TreeGrafter"/>
</dbReference>
<dbReference type="GO" id="GO:0034432">
    <property type="term" value="F:bis(5'-adenosyl)-pentaphosphatase activity"/>
    <property type="evidence" value="ECO:0007669"/>
    <property type="project" value="TreeGrafter"/>
</dbReference>
<dbReference type="InterPro" id="IPR020084">
    <property type="entry name" value="NUDIX_hydrolase_CS"/>
</dbReference>
<accession>A0A6N7LLT6</accession>
<dbReference type="EMBL" id="WITC01000116">
    <property type="protein sequence ID" value="MQX18168.1"/>
    <property type="molecule type" value="Genomic_DNA"/>
</dbReference>
<dbReference type="Proteomes" id="UP000439983">
    <property type="component" value="Unassembled WGS sequence"/>
</dbReference>
<gene>
    <name evidence="6" type="ORF">GHK62_26555</name>
</gene>
<organism evidence="6 7">
    <name type="scientific">Sinorhizobium terangae</name>
    <dbReference type="NCBI Taxonomy" id="110322"/>
    <lineage>
        <taxon>Bacteria</taxon>
        <taxon>Pseudomonadati</taxon>
        <taxon>Pseudomonadota</taxon>
        <taxon>Alphaproteobacteria</taxon>
        <taxon>Hyphomicrobiales</taxon>
        <taxon>Rhizobiaceae</taxon>
        <taxon>Sinorhizobium/Ensifer group</taxon>
        <taxon>Sinorhizobium</taxon>
    </lineage>
</organism>
<sequence length="151" mass="17363">MSTTDYLSELISKAPDLVEDRQMSQCGTICHRDKEGNEPEVLLLTSRDTGRWVIPKGYLKRNERPHKCAAREALEEAGVTGKIGKKPIGSYTYIKHHKRPPHVVSVFLMKFKGEVDDFREKGQRTRRWVSPLEAADLVVETELQRLFRQLS</sequence>
<dbReference type="PANTHER" id="PTHR12629">
    <property type="entry name" value="DIPHOSPHOINOSITOL POLYPHOSPHATE PHOSPHOHYDROLASE"/>
    <property type="match status" value="1"/>
</dbReference>
<dbReference type="GO" id="GO:0008486">
    <property type="term" value="F:diphosphoinositol-polyphosphate diphosphatase activity"/>
    <property type="evidence" value="ECO:0007669"/>
    <property type="project" value="TreeGrafter"/>
</dbReference>